<reference evidence="1 2" key="1">
    <citation type="journal article" date="2021" name="Hortic Res">
        <title>High-quality reference genome and annotation aids understanding of berry development for evergreen blueberry (Vaccinium darrowii).</title>
        <authorList>
            <person name="Yu J."/>
            <person name="Hulse-Kemp A.M."/>
            <person name="Babiker E."/>
            <person name="Staton M."/>
        </authorList>
    </citation>
    <scope>NUCLEOTIDE SEQUENCE [LARGE SCALE GENOMIC DNA]</scope>
    <source>
        <strain evidence="2">cv. NJ 8807/NJ 8810</strain>
        <tissue evidence="1">Young leaf</tissue>
    </source>
</reference>
<proteinExistence type="predicted"/>
<name>A0ACB7X3I6_9ERIC</name>
<sequence>MPDLSAYWLPIQHCLIGIAEGFCIVGLLEFLYEAALDAMRSVGTAYAATGGGPGGLGCFGAAMLNNIVFNW</sequence>
<protein>
    <submittedName>
        <fullName evidence="1">Uncharacterized protein</fullName>
    </submittedName>
</protein>
<keyword evidence="2" id="KW-1185">Reference proteome</keyword>
<organism evidence="1 2">
    <name type="scientific">Vaccinium darrowii</name>
    <dbReference type="NCBI Taxonomy" id="229202"/>
    <lineage>
        <taxon>Eukaryota</taxon>
        <taxon>Viridiplantae</taxon>
        <taxon>Streptophyta</taxon>
        <taxon>Embryophyta</taxon>
        <taxon>Tracheophyta</taxon>
        <taxon>Spermatophyta</taxon>
        <taxon>Magnoliopsida</taxon>
        <taxon>eudicotyledons</taxon>
        <taxon>Gunneridae</taxon>
        <taxon>Pentapetalae</taxon>
        <taxon>asterids</taxon>
        <taxon>Ericales</taxon>
        <taxon>Ericaceae</taxon>
        <taxon>Vaccinioideae</taxon>
        <taxon>Vaccinieae</taxon>
        <taxon>Vaccinium</taxon>
    </lineage>
</organism>
<comment type="caution">
    <text evidence="1">The sequence shown here is derived from an EMBL/GenBank/DDBJ whole genome shotgun (WGS) entry which is preliminary data.</text>
</comment>
<evidence type="ECO:0000313" key="2">
    <source>
        <dbReference type="Proteomes" id="UP000828048"/>
    </source>
</evidence>
<gene>
    <name evidence="1" type="ORF">Vadar_023171</name>
</gene>
<dbReference type="EMBL" id="CM037152">
    <property type="protein sequence ID" value="KAH7835135.1"/>
    <property type="molecule type" value="Genomic_DNA"/>
</dbReference>
<accession>A0ACB7X3I6</accession>
<dbReference type="Proteomes" id="UP000828048">
    <property type="component" value="Chromosome 2"/>
</dbReference>
<evidence type="ECO:0000313" key="1">
    <source>
        <dbReference type="EMBL" id="KAH7835135.1"/>
    </source>
</evidence>